<dbReference type="InterPro" id="IPR020476">
    <property type="entry name" value="Nudix_hydrolase"/>
</dbReference>
<dbReference type="GO" id="GO:0016787">
    <property type="term" value="F:hydrolase activity"/>
    <property type="evidence" value="ECO:0007669"/>
    <property type="project" value="UniProtKB-KW"/>
</dbReference>
<keyword evidence="6" id="KW-1185">Reference proteome</keyword>
<evidence type="ECO:0000256" key="1">
    <source>
        <dbReference type="ARBA" id="ARBA00001946"/>
    </source>
</evidence>
<dbReference type="AlphaFoldDB" id="A0A1X7NZL1"/>
<dbReference type="InterPro" id="IPR000086">
    <property type="entry name" value="NUDIX_hydrolase_dom"/>
</dbReference>
<accession>A0A1X7NZL1</accession>
<dbReference type="PANTHER" id="PTHR43736:SF1">
    <property type="entry name" value="DIHYDRONEOPTERIN TRIPHOSPHATE DIPHOSPHATASE"/>
    <property type="match status" value="1"/>
</dbReference>
<evidence type="ECO:0000256" key="3">
    <source>
        <dbReference type="RuleBase" id="RU003476"/>
    </source>
</evidence>
<dbReference type="EMBL" id="FXBL01000004">
    <property type="protein sequence ID" value="SMH43781.1"/>
    <property type="molecule type" value="Genomic_DNA"/>
</dbReference>
<dbReference type="PRINTS" id="PR00502">
    <property type="entry name" value="NUDIXFAMILY"/>
</dbReference>
<name>A0A1X7NZL1_9HYPH</name>
<dbReference type="CDD" id="cd04673">
    <property type="entry name" value="NUDIX_ADPRase"/>
    <property type="match status" value="1"/>
</dbReference>
<dbReference type="OrthoDB" id="9761969at2"/>
<dbReference type="PROSITE" id="PS51462">
    <property type="entry name" value="NUDIX"/>
    <property type="match status" value="1"/>
</dbReference>
<reference evidence="5 6" key="1">
    <citation type="submission" date="2017-04" db="EMBL/GenBank/DDBJ databases">
        <authorList>
            <person name="Afonso C.L."/>
            <person name="Miller P.J."/>
            <person name="Scott M.A."/>
            <person name="Spackman E."/>
            <person name="Goraichik I."/>
            <person name="Dimitrov K.M."/>
            <person name="Suarez D.L."/>
            <person name="Swayne D.E."/>
        </authorList>
    </citation>
    <scope>NUCLEOTIDE SEQUENCE [LARGE SCALE GENOMIC DNA]</scope>
    <source>
        <strain evidence="5 6">B5P</strain>
    </source>
</reference>
<dbReference type="Proteomes" id="UP000193083">
    <property type="component" value="Unassembled WGS sequence"/>
</dbReference>
<dbReference type="SUPFAM" id="SSF55811">
    <property type="entry name" value="Nudix"/>
    <property type="match status" value="1"/>
</dbReference>
<dbReference type="InterPro" id="IPR020084">
    <property type="entry name" value="NUDIX_hydrolase_CS"/>
</dbReference>
<dbReference type="PANTHER" id="PTHR43736">
    <property type="entry name" value="ADP-RIBOSE PYROPHOSPHATASE"/>
    <property type="match status" value="1"/>
</dbReference>
<dbReference type="RefSeq" id="WP_085464839.1">
    <property type="nucleotide sequence ID" value="NZ_FXBL01000004.1"/>
</dbReference>
<sequence>MIAPHAPLPAVSIALVDRDRVLLVRRGRAPAKGLYAFPGGRVEDGESLETAVRRELFEETGLSADAVEPVETLLIEREGEGSAFVLNVFRGVHVGGEPVAGDDAETAGWFTLADMAGLPVIPSVLAVARRLLSP</sequence>
<proteinExistence type="inferred from homology"/>
<comment type="cofactor">
    <cofactor evidence="1">
        <name>Mg(2+)</name>
        <dbReference type="ChEBI" id="CHEBI:18420"/>
    </cofactor>
</comment>
<evidence type="ECO:0000313" key="5">
    <source>
        <dbReference type="EMBL" id="SMH43781.1"/>
    </source>
</evidence>
<feature type="domain" description="Nudix hydrolase" evidence="4">
    <location>
        <begin position="6"/>
        <end position="133"/>
    </location>
</feature>
<evidence type="ECO:0000256" key="2">
    <source>
        <dbReference type="ARBA" id="ARBA00022801"/>
    </source>
</evidence>
<protein>
    <submittedName>
        <fullName evidence="5">ADP-ribose pyrophosphatase YjhB, NUDIX family</fullName>
    </submittedName>
</protein>
<comment type="similarity">
    <text evidence="3">Belongs to the Nudix hydrolase family.</text>
</comment>
<evidence type="ECO:0000259" key="4">
    <source>
        <dbReference type="PROSITE" id="PS51462"/>
    </source>
</evidence>
<dbReference type="Pfam" id="PF00293">
    <property type="entry name" value="NUDIX"/>
    <property type="match status" value="1"/>
</dbReference>
<evidence type="ECO:0000313" key="6">
    <source>
        <dbReference type="Proteomes" id="UP000193083"/>
    </source>
</evidence>
<dbReference type="PROSITE" id="PS00893">
    <property type="entry name" value="NUDIX_BOX"/>
    <property type="match status" value="1"/>
</dbReference>
<organism evidence="5 6">
    <name type="scientific">Mesorhizobium australicum</name>
    <dbReference type="NCBI Taxonomy" id="536018"/>
    <lineage>
        <taxon>Bacteria</taxon>
        <taxon>Pseudomonadati</taxon>
        <taxon>Pseudomonadota</taxon>
        <taxon>Alphaproteobacteria</taxon>
        <taxon>Hyphomicrobiales</taxon>
        <taxon>Phyllobacteriaceae</taxon>
        <taxon>Mesorhizobium</taxon>
    </lineage>
</organism>
<gene>
    <name evidence="5" type="ORF">SAMN02982922_2948</name>
</gene>
<dbReference type="InterPro" id="IPR015797">
    <property type="entry name" value="NUDIX_hydrolase-like_dom_sf"/>
</dbReference>
<dbReference type="Gene3D" id="3.90.79.10">
    <property type="entry name" value="Nucleoside Triphosphate Pyrophosphohydrolase"/>
    <property type="match status" value="1"/>
</dbReference>
<keyword evidence="2 3" id="KW-0378">Hydrolase</keyword>